<dbReference type="Proteomes" id="UP000198287">
    <property type="component" value="Unassembled WGS sequence"/>
</dbReference>
<dbReference type="Gene3D" id="2.170.140.10">
    <property type="entry name" value="Chitin binding domain"/>
    <property type="match status" value="1"/>
</dbReference>
<accession>A0A226D629</accession>
<dbReference type="InterPro" id="IPR036508">
    <property type="entry name" value="Chitin-bd_dom_sf"/>
</dbReference>
<dbReference type="PROSITE" id="PS51257">
    <property type="entry name" value="PROKAR_LIPOPROTEIN"/>
    <property type="match status" value="1"/>
</dbReference>
<organism evidence="3 4">
    <name type="scientific">Folsomia candida</name>
    <name type="common">Springtail</name>
    <dbReference type="NCBI Taxonomy" id="158441"/>
    <lineage>
        <taxon>Eukaryota</taxon>
        <taxon>Metazoa</taxon>
        <taxon>Ecdysozoa</taxon>
        <taxon>Arthropoda</taxon>
        <taxon>Hexapoda</taxon>
        <taxon>Collembola</taxon>
        <taxon>Entomobryomorpha</taxon>
        <taxon>Isotomoidea</taxon>
        <taxon>Isotomidae</taxon>
        <taxon>Proisotominae</taxon>
        <taxon>Folsomia</taxon>
    </lineage>
</organism>
<dbReference type="GO" id="GO:0008061">
    <property type="term" value="F:chitin binding"/>
    <property type="evidence" value="ECO:0007669"/>
    <property type="project" value="InterPro"/>
</dbReference>
<dbReference type="GO" id="GO:0005576">
    <property type="term" value="C:extracellular region"/>
    <property type="evidence" value="ECO:0007669"/>
    <property type="project" value="InterPro"/>
</dbReference>
<dbReference type="SUPFAM" id="SSF57625">
    <property type="entry name" value="Invertebrate chitin-binding proteins"/>
    <property type="match status" value="1"/>
</dbReference>
<gene>
    <name evidence="3" type="ORF">Fcan01_25545</name>
</gene>
<protein>
    <submittedName>
        <fullName evidence="3">Chondroitin proteoglycan 1</fullName>
    </submittedName>
</protein>
<name>A0A226D629_FOLCA</name>
<evidence type="ECO:0000259" key="2">
    <source>
        <dbReference type="PROSITE" id="PS50940"/>
    </source>
</evidence>
<feature type="domain" description="Chitin-binding type-2" evidence="2">
    <location>
        <begin position="29"/>
        <end position="85"/>
    </location>
</feature>
<keyword evidence="4" id="KW-1185">Reference proteome</keyword>
<reference evidence="3 4" key="1">
    <citation type="submission" date="2015-12" db="EMBL/GenBank/DDBJ databases">
        <title>The genome of Folsomia candida.</title>
        <authorList>
            <person name="Faddeeva A."/>
            <person name="Derks M.F."/>
            <person name="Anvar Y."/>
            <person name="Smit S."/>
            <person name="Van Straalen N."/>
            <person name="Roelofs D."/>
        </authorList>
    </citation>
    <scope>NUCLEOTIDE SEQUENCE [LARGE SCALE GENOMIC DNA]</scope>
    <source>
        <strain evidence="3 4">VU population</strain>
        <tissue evidence="3">Whole body</tissue>
    </source>
</reference>
<dbReference type="PROSITE" id="PS50940">
    <property type="entry name" value="CHIT_BIND_II"/>
    <property type="match status" value="1"/>
</dbReference>
<evidence type="ECO:0000313" key="4">
    <source>
        <dbReference type="Proteomes" id="UP000198287"/>
    </source>
</evidence>
<dbReference type="EMBL" id="LNIX01000037">
    <property type="protein sequence ID" value="OXA39716.1"/>
    <property type="molecule type" value="Genomic_DNA"/>
</dbReference>
<dbReference type="AlphaFoldDB" id="A0A226D629"/>
<evidence type="ECO:0000313" key="3">
    <source>
        <dbReference type="EMBL" id="OXA39716.1"/>
    </source>
</evidence>
<dbReference type="OrthoDB" id="6750620at2759"/>
<feature type="region of interest" description="Disordered" evidence="1">
    <location>
        <begin position="91"/>
        <end position="126"/>
    </location>
</feature>
<dbReference type="SMART" id="SM00494">
    <property type="entry name" value="ChtBD2"/>
    <property type="match status" value="1"/>
</dbReference>
<evidence type="ECO:0000256" key="1">
    <source>
        <dbReference type="SAM" id="MobiDB-lite"/>
    </source>
</evidence>
<dbReference type="Pfam" id="PF01607">
    <property type="entry name" value="CBM_14"/>
    <property type="match status" value="1"/>
</dbReference>
<dbReference type="InterPro" id="IPR002557">
    <property type="entry name" value="Chitin-bd_dom"/>
</dbReference>
<proteinExistence type="predicted"/>
<comment type="caution">
    <text evidence="3">The sequence shown here is derived from an EMBL/GenBank/DDBJ whole genome shotgun (WGS) entry which is preliminary data.</text>
</comment>
<sequence length="343" mass="38014">MEKLLQYRVTLVIVAVYSAVGFLGCVTGQEICNDGERYSPHPECKFYWDCNSGGDPILRQCPADLFWDVAITACNLAENVPECVGGTRPPITNTTIPATTGPTMTTRATTTPSTTTIRPTTTTRRPTAAPCTTPCCIDDVHDGLSGPLNLTFHPIVQLDEGSEYSNLYTHGVSTLELDCRFPIPAGTGQITRRAGDYHFQGDYDIQGYLDLNPFSSSCLPSGNFSGTGVVTFSVENLYWLVGTTQFTDIISGRVSIRTLTIHEISFDRIYRDLGPNFRINGNPVNWEVFNANLHACFHTQLNQYRGEIETKLMSALNDRYERFTIIEVAEFLFDRNCAPCSIV</sequence>